<dbReference type="HOGENOM" id="CLU_2084458_0_0_1"/>
<organism evidence="2 3">
    <name type="scientific">Blumeria graminis f. sp. hordei (strain DH14)</name>
    <name type="common">Barley powdery mildew</name>
    <name type="synonym">Oidium monilioides f. sp. hordei</name>
    <dbReference type="NCBI Taxonomy" id="546991"/>
    <lineage>
        <taxon>Eukaryota</taxon>
        <taxon>Fungi</taxon>
        <taxon>Dikarya</taxon>
        <taxon>Ascomycota</taxon>
        <taxon>Pezizomycotina</taxon>
        <taxon>Leotiomycetes</taxon>
        <taxon>Erysiphales</taxon>
        <taxon>Erysiphaceae</taxon>
        <taxon>Blumeria</taxon>
        <taxon>Blumeria hordei</taxon>
    </lineage>
</organism>
<dbReference type="EMBL" id="CAUH01003229">
    <property type="protein sequence ID" value="CCU76967.1"/>
    <property type="molecule type" value="Genomic_DNA"/>
</dbReference>
<feature type="signal peptide" evidence="1">
    <location>
        <begin position="1"/>
        <end position="18"/>
    </location>
</feature>
<accession>N1JGE1</accession>
<reference evidence="2 3" key="1">
    <citation type="journal article" date="2010" name="Science">
        <title>Genome expansion and gene loss in powdery mildew fungi reveal tradeoffs in extreme parasitism.</title>
        <authorList>
            <person name="Spanu P.D."/>
            <person name="Abbott J.C."/>
            <person name="Amselem J."/>
            <person name="Burgis T.A."/>
            <person name="Soanes D.M."/>
            <person name="Stueber K."/>
            <person name="Ver Loren van Themaat E."/>
            <person name="Brown J.K.M."/>
            <person name="Butcher S.A."/>
            <person name="Gurr S.J."/>
            <person name="Lebrun M.-H."/>
            <person name="Ridout C.J."/>
            <person name="Schulze-Lefert P."/>
            <person name="Talbot N.J."/>
            <person name="Ahmadinejad N."/>
            <person name="Ametz C."/>
            <person name="Barton G.R."/>
            <person name="Benjdia M."/>
            <person name="Bidzinski P."/>
            <person name="Bindschedler L.V."/>
            <person name="Both M."/>
            <person name="Brewer M.T."/>
            <person name="Cadle-Davidson L."/>
            <person name="Cadle-Davidson M.M."/>
            <person name="Collemare J."/>
            <person name="Cramer R."/>
            <person name="Frenkel O."/>
            <person name="Godfrey D."/>
            <person name="Harriman J."/>
            <person name="Hoede C."/>
            <person name="King B.C."/>
            <person name="Klages S."/>
            <person name="Kleemann J."/>
            <person name="Knoll D."/>
            <person name="Koti P.S."/>
            <person name="Kreplak J."/>
            <person name="Lopez-Ruiz F.J."/>
            <person name="Lu X."/>
            <person name="Maekawa T."/>
            <person name="Mahanil S."/>
            <person name="Micali C."/>
            <person name="Milgroom M.G."/>
            <person name="Montana G."/>
            <person name="Noir S."/>
            <person name="O'Connell R.J."/>
            <person name="Oberhaensli S."/>
            <person name="Parlange F."/>
            <person name="Pedersen C."/>
            <person name="Quesneville H."/>
            <person name="Reinhardt R."/>
            <person name="Rott M."/>
            <person name="Sacristan S."/>
            <person name="Schmidt S.M."/>
            <person name="Schoen M."/>
            <person name="Skamnioti P."/>
            <person name="Sommer H."/>
            <person name="Stephens A."/>
            <person name="Takahara H."/>
            <person name="Thordal-Christensen H."/>
            <person name="Vigouroux M."/>
            <person name="Wessling R."/>
            <person name="Wicker T."/>
            <person name="Panstruga R."/>
        </authorList>
    </citation>
    <scope>NUCLEOTIDE SEQUENCE [LARGE SCALE GENOMIC DNA]</scope>
    <source>
        <strain evidence="2">DH14</strain>
    </source>
</reference>
<keyword evidence="1" id="KW-0732">Signal</keyword>
<feature type="chain" id="PRO_5004107519" evidence="1">
    <location>
        <begin position="19"/>
        <end position="118"/>
    </location>
</feature>
<dbReference type="Proteomes" id="UP000015441">
    <property type="component" value="Unassembled WGS sequence"/>
</dbReference>
<comment type="caution">
    <text evidence="2">The sequence shown here is derived from an EMBL/GenBank/DDBJ whole genome shotgun (WGS) entry which is preliminary data.</text>
</comment>
<name>N1JGE1_BLUG1</name>
<keyword evidence="3" id="KW-1185">Reference proteome</keyword>
<protein>
    <submittedName>
        <fullName evidence="2">CSEP0190 putative effector protein</fullName>
    </submittedName>
</protein>
<gene>
    <name evidence="2" type="ORF">BGHDH14_bgh04219</name>
</gene>
<dbReference type="OrthoDB" id="10334621at2759"/>
<proteinExistence type="predicted"/>
<sequence>MRSFIVVLILQSISFSMAALKSYLASHIPEQQKAFNCDGRVYDSFYLQQHRADNGRFYSTEALDYGILKRLHGIARKQGTGQKLMYSGDFSTPCNGLVRIYSHYTRRPFNPSGILHLD</sequence>
<dbReference type="AlphaFoldDB" id="N1JGE1"/>
<evidence type="ECO:0000256" key="1">
    <source>
        <dbReference type="SAM" id="SignalP"/>
    </source>
</evidence>
<evidence type="ECO:0000313" key="2">
    <source>
        <dbReference type="EMBL" id="CCU76967.1"/>
    </source>
</evidence>
<evidence type="ECO:0000313" key="3">
    <source>
        <dbReference type="Proteomes" id="UP000015441"/>
    </source>
</evidence>
<dbReference type="InParanoid" id="N1JGE1"/>